<dbReference type="Proteomes" id="UP000177026">
    <property type="component" value="Unassembled WGS sequence"/>
</dbReference>
<dbReference type="AlphaFoldDB" id="A0A1F7GKG6"/>
<comment type="caution">
    <text evidence="1">The sequence shown here is derived from an EMBL/GenBank/DDBJ whole genome shotgun (WGS) entry which is preliminary data.</text>
</comment>
<accession>A0A1F7GKG6</accession>
<reference evidence="1 2" key="1">
    <citation type="journal article" date="2016" name="Nat. Commun.">
        <title>Thousands of microbial genomes shed light on interconnected biogeochemical processes in an aquifer system.</title>
        <authorList>
            <person name="Anantharaman K."/>
            <person name="Brown C.T."/>
            <person name="Hug L.A."/>
            <person name="Sharon I."/>
            <person name="Castelle C.J."/>
            <person name="Probst A.J."/>
            <person name="Thomas B.C."/>
            <person name="Singh A."/>
            <person name="Wilkins M.J."/>
            <person name="Karaoz U."/>
            <person name="Brodie E.L."/>
            <person name="Williams K.H."/>
            <person name="Hubbard S.S."/>
            <person name="Banfield J.F."/>
        </authorList>
    </citation>
    <scope>NUCLEOTIDE SEQUENCE [LARGE SCALE GENOMIC DNA]</scope>
</reference>
<evidence type="ECO:0000313" key="1">
    <source>
        <dbReference type="EMBL" id="OGK19052.1"/>
    </source>
</evidence>
<gene>
    <name evidence="1" type="ORF">A2866_00405</name>
</gene>
<dbReference type="EMBL" id="MFZI01000058">
    <property type="protein sequence ID" value="OGK19052.1"/>
    <property type="molecule type" value="Genomic_DNA"/>
</dbReference>
<evidence type="ECO:0000313" key="2">
    <source>
        <dbReference type="Proteomes" id="UP000177026"/>
    </source>
</evidence>
<organism evidence="1 2">
    <name type="scientific">Candidatus Roizmanbacteria bacterium RIFCSPHIGHO2_01_FULL_39_8</name>
    <dbReference type="NCBI Taxonomy" id="1802033"/>
    <lineage>
        <taxon>Bacteria</taxon>
        <taxon>Candidatus Roizmaniibacteriota</taxon>
    </lineage>
</organism>
<sequence length="293" mass="33890">MLNPIPESEAPDEVKINYQKIKNALQLTSLPIFFSYLGSFPLYLNHVTTQITNNLSHPDFQRISEETSINLQSLIKSSLMKSDETKKWLQLYKNSPSFYYFQNDLRNIFLTNIKLAFIFMSLREALKGWAIAAKKLGSSKTESVNEGNKKTDSVDETSRFIFEGFSPSTDSVDETSEKTGSVVQWQHTSSNQLVIRENSTLEKDMLPEFLHLCKLDFLSVLKKDEFWVLRVGVEELILRNLSLFPELIFSPINLTLRLTFSNPDYPDLLYLIAEHFPTYAMQRMLFSGYMMEE</sequence>
<name>A0A1F7GKG6_9BACT</name>
<protein>
    <submittedName>
        <fullName evidence="1">Uncharacterized protein</fullName>
    </submittedName>
</protein>
<proteinExistence type="predicted"/>